<dbReference type="EMBL" id="BKCJ010005102">
    <property type="protein sequence ID" value="GEU64921.1"/>
    <property type="molecule type" value="Genomic_DNA"/>
</dbReference>
<sequence length="295" mass="33672">MEALIKVENAMDKGVANTIKDHKRKHDDDKDDDEDPPAGPNQGKKTKRRRTKESESSKRLSFTKETPKGKAPTKGSKTGKSIFANEPVEESISKVVMDDVGDDVARDDNQPQDTSEPKTRKTLNLDWFKQPPRPPTPDPKWNKHQVVLDQPKHPWFNQMVSATKDPLTFNDFMDTHIDLSKYVLNGLKIENLTQDILLGPALNMLKEGDRYLFDLSKHLPLQGPLGVSVKKMHGYGHLKEIVVKRSDQHLYRFKECDFVDLHLNDIEDMILFAIQHKLFCHTSKRGIDGNTCLRA</sequence>
<protein>
    <submittedName>
        <fullName evidence="2">Uncharacterized protein</fullName>
    </submittedName>
</protein>
<feature type="region of interest" description="Disordered" evidence="1">
    <location>
        <begin position="102"/>
        <end position="121"/>
    </location>
</feature>
<evidence type="ECO:0000256" key="1">
    <source>
        <dbReference type="SAM" id="MobiDB-lite"/>
    </source>
</evidence>
<dbReference type="AlphaFoldDB" id="A0A6L2LSX4"/>
<evidence type="ECO:0000313" key="2">
    <source>
        <dbReference type="EMBL" id="GEU64921.1"/>
    </source>
</evidence>
<feature type="region of interest" description="Disordered" evidence="1">
    <location>
        <begin position="1"/>
        <end position="90"/>
    </location>
</feature>
<comment type="caution">
    <text evidence="2">The sequence shown here is derived from an EMBL/GenBank/DDBJ whole genome shotgun (WGS) entry which is preliminary data.</text>
</comment>
<feature type="compositionally biased region" description="Basic and acidic residues" evidence="1">
    <location>
        <begin position="103"/>
        <end position="119"/>
    </location>
</feature>
<proteinExistence type="predicted"/>
<reference evidence="2" key="1">
    <citation type="journal article" date="2019" name="Sci. Rep.">
        <title>Draft genome of Tanacetum cinerariifolium, the natural source of mosquito coil.</title>
        <authorList>
            <person name="Yamashiro T."/>
            <person name="Shiraishi A."/>
            <person name="Satake H."/>
            <person name="Nakayama K."/>
        </authorList>
    </citation>
    <scope>NUCLEOTIDE SEQUENCE</scope>
</reference>
<gene>
    <name evidence="2" type="ORF">Tci_036899</name>
</gene>
<name>A0A6L2LSX4_TANCI</name>
<accession>A0A6L2LSX4</accession>
<organism evidence="2">
    <name type="scientific">Tanacetum cinerariifolium</name>
    <name type="common">Dalmatian daisy</name>
    <name type="synonym">Chrysanthemum cinerariifolium</name>
    <dbReference type="NCBI Taxonomy" id="118510"/>
    <lineage>
        <taxon>Eukaryota</taxon>
        <taxon>Viridiplantae</taxon>
        <taxon>Streptophyta</taxon>
        <taxon>Embryophyta</taxon>
        <taxon>Tracheophyta</taxon>
        <taxon>Spermatophyta</taxon>
        <taxon>Magnoliopsida</taxon>
        <taxon>eudicotyledons</taxon>
        <taxon>Gunneridae</taxon>
        <taxon>Pentapetalae</taxon>
        <taxon>asterids</taxon>
        <taxon>campanulids</taxon>
        <taxon>Asterales</taxon>
        <taxon>Asteraceae</taxon>
        <taxon>Asteroideae</taxon>
        <taxon>Anthemideae</taxon>
        <taxon>Anthemidinae</taxon>
        <taxon>Tanacetum</taxon>
    </lineage>
</organism>